<feature type="region of interest" description="Disordered" evidence="1">
    <location>
        <begin position="25"/>
        <end position="44"/>
    </location>
</feature>
<reference evidence="2 3" key="1">
    <citation type="submission" date="2017-01" db="EMBL/GenBank/DDBJ databases">
        <title>Complete genome of Lacinutrix venerupis DOK2-8 isolated from seawater in Dokdo.</title>
        <authorList>
            <person name="Chi W.-J."/>
            <person name="Kim J.H."/>
        </authorList>
    </citation>
    <scope>NUCLEOTIDE SEQUENCE [LARGE SCALE GENOMIC DNA]</scope>
    <source>
        <strain evidence="2 3">DOK2-8</strain>
    </source>
</reference>
<protein>
    <submittedName>
        <fullName evidence="2">Uncharacterized protein</fullName>
    </submittedName>
</protein>
<sequence length="124" mass="13709">MQDHNISIEYSTSTRAASKKITLKDKTVSVQNRNDNTPKTTNCSNENWAKVMAMVSNLNLKTLTTLEPPSKAHQYDGAPLAYFSITKDGETYKTPAFDAGKPNKEIEPLVSMLVNIGKSTTEKN</sequence>
<evidence type="ECO:0000313" key="2">
    <source>
        <dbReference type="EMBL" id="APY01425.1"/>
    </source>
</evidence>
<accession>A0AAC9LMW6</accession>
<evidence type="ECO:0000313" key="3">
    <source>
        <dbReference type="Proteomes" id="UP000187506"/>
    </source>
</evidence>
<evidence type="ECO:0000256" key="1">
    <source>
        <dbReference type="SAM" id="MobiDB-lite"/>
    </source>
</evidence>
<proteinExistence type="predicted"/>
<keyword evidence="3" id="KW-1185">Reference proteome</keyword>
<dbReference type="EMBL" id="CP019352">
    <property type="protein sequence ID" value="APY01425.1"/>
    <property type="molecule type" value="Genomic_DNA"/>
</dbReference>
<dbReference type="KEGG" id="lvn:BWR22_00280"/>
<name>A0AAC9LMW6_9FLAO</name>
<gene>
    <name evidence="2" type="ORF">BWR22_00280</name>
</gene>
<organism evidence="2 3">
    <name type="scientific">Lacinutrix venerupis</name>
    <dbReference type="NCBI Taxonomy" id="1486034"/>
    <lineage>
        <taxon>Bacteria</taxon>
        <taxon>Pseudomonadati</taxon>
        <taxon>Bacteroidota</taxon>
        <taxon>Flavobacteriia</taxon>
        <taxon>Flavobacteriales</taxon>
        <taxon>Flavobacteriaceae</taxon>
        <taxon>Lacinutrix</taxon>
    </lineage>
</organism>
<dbReference type="Proteomes" id="UP000187506">
    <property type="component" value="Chromosome"/>
</dbReference>
<dbReference type="AlphaFoldDB" id="A0AAC9LMW6"/>
<feature type="compositionally biased region" description="Polar residues" evidence="1">
    <location>
        <begin position="28"/>
        <end position="44"/>
    </location>
</feature>